<dbReference type="Proteomes" id="UP001261125">
    <property type="component" value="Unassembled WGS sequence"/>
</dbReference>
<dbReference type="Gene3D" id="2.70.70.10">
    <property type="entry name" value="Glucose Permease (Domain IIA)"/>
    <property type="match status" value="1"/>
</dbReference>
<dbReference type="Pfam" id="PF01551">
    <property type="entry name" value="Peptidase_M23"/>
    <property type="match status" value="1"/>
</dbReference>
<comment type="caution">
    <text evidence="3">The sequence shown here is derived from an EMBL/GenBank/DDBJ whole genome shotgun (WGS) entry which is preliminary data.</text>
</comment>
<dbReference type="InterPro" id="IPR050570">
    <property type="entry name" value="Cell_wall_metabolism_enzyme"/>
</dbReference>
<evidence type="ECO:0000259" key="2">
    <source>
        <dbReference type="Pfam" id="PF01551"/>
    </source>
</evidence>
<gene>
    <name evidence="3" type="ORF">RWH44_10685</name>
</gene>
<protein>
    <submittedName>
        <fullName evidence="3">M23 family metallopeptidase</fullName>
        <ecNumber evidence="3">3.4.-.-</ecNumber>
    </submittedName>
</protein>
<organism evidence="3 4">
    <name type="scientific">Microbacterium phycohabitans</name>
    <dbReference type="NCBI Taxonomy" id="3075993"/>
    <lineage>
        <taxon>Bacteria</taxon>
        <taxon>Bacillati</taxon>
        <taxon>Actinomycetota</taxon>
        <taxon>Actinomycetes</taxon>
        <taxon>Micrococcales</taxon>
        <taxon>Microbacteriaceae</taxon>
        <taxon>Microbacterium</taxon>
    </lineage>
</organism>
<dbReference type="SUPFAM" id="SSF51261">
    <property type="entry name" value="Duplicated hybrid motif"/>
    <property type="match status" value="1"/>
</dbReference>
<dbReference type="EC" id="3.4.-.-" evidence="3"/>
<accession>A0ABU3SN70</accession>
<evidence type="ECO:0000313" key="4">
    <source>
        <dbReference type="Proteomes" id="UP001261125"/>
    </source>
</evidence>
<feature type="domain" description="M23ase beta-sheet core" evidence="2">
    <location>
        <begin position="66"/>
        <end position="155"/>
    </location>
</feature>
<dbReference type="CDD" id="cd12797">
    <property type="entry name" value="M23_peptidase"/>
    <property type="match status" value="1"/>
</dbReference>
<sequence>MALPFARRALDVIVVILTFGAVLVGAAAPARGVGADPLADSGWLWPVTPVRIVRGWEAPARPYGPGHRGIDLAGAEVRSPADGTVAFVGPVAGRGVLTVDFGGGLVGSVEPVSSDLKVGDRVTRGQRIATVTEGGHTPSGAVHLGVRLDGEYVNPLRLLGGVPRAVLLPCC</sequence>
<dbReference type="GO" id="GO:0016787">
    <property type="term" value="F:hydrolase activity"/>
    <property type="evidence" value="ECO:0007669"/>
    <property type="project" value="UniProtKB-KW"/>
</dbReference>
<dbReference type="InterPro" id="IPR011055">
    <property type="entry name" value="Dup_hybrid_motif"/>
</dbReference>
<dbReference type="PANTHER" id="PTHR21666:SF289">
    <property type="entry name" value="L-ALA--D-GLU ENDOPEPTIDASE"/>
    <property type="match status" value="1"/>
</dbReference>
<keyword evidence="4" id="KW-1185">Reference proteome</keyword>
<dbReference type="RefSeq" id="WP_316004552.1">
    <property type="nucleotide sequence ID" value="NZ_JAWDIT010000003.1"/>
</dbReference>
<evidence type="ECO:0000313" key="3">
    <source>
        <dbReference type="EMBL" id="MDU0346165.1"/>
    </source>
</evidence>
<keyword evidence="1" id="KW-0732">Signal</keyword>
<proteinExistence type="predicted"/>
<dbReference type="PANTHER" id="PTHR21666">
    <property type="entry name" value="PEPTIDASE-RELATED"/>
    <property type="match status" value="1"/>
</dbReference>
<keyword evidence="3" id="KW-0378">Hydrolase</keyword>
<dbReference type="InterPro" id="IPR016047">
    <property type="entry name" value="M23ase_b-sheet_dom"/>
</dbReference>
<reference evidence="3 4" key="1">
    <citation type="submission" date="2023-09" db="EMBL/GenBank/DDBJ databases">
        <title>Microbacterium fusihabitans sp. nov., Microbacterium phycihabitans sp. nov., and Microbacterium cervinum sp. nov., isolated from dried seaweeds of beach.</title>
        <authorList>
            <person name="Lee S.D."/>
        </authorList>
    </citation>
    <scope>NUCLEOTIDE SEQUENCE [LARGE SCALE GENOMIC DNA]</scope>
    <source>
        <strain evidence="3 4">KSW2-29</strain>
    </source>
</reference>
<name>A0ABU3SN70_9MICO</name>
<dbReference type="EMBL" id="JAWDIT010000003">
    <property type="protein sequence ID" value="MDU0346165.1"/>
    <property type="molecule type" value="Genomic_DNA"/>
</dbReference>
<evidence type="ECO:0000256" key="1">
    <source>
        <dbReference type="ARBA" id="ARBA00022729"/>
    </source>
</evidence>